<dbReference type="CDD" id="cd08054">
    <property type="entry name" value="gp6"/>
    <property type="match status" value="1"/>
</dbReference>
<gene>
    <name evidence="1" type="ORF">OW729_04970</name>
</gene>
<dbReference type="InterPro" id="IPR006450">
    <property type="entry name" value="Phage_HK97_gp6-like"/>
</dbReference>
<dbReference type="InterPro" id="IPR021146">
    <property type="entry name" value="Phage_gp6-like_head-tail"/>
</dbReference>
<evidence type="ECO:0000313" key="2">
    <source>
        <dbReference type="Proteomes" id="UP001144612"/>
    </source>
</evidence>
<name>A0ABT4D6M7_9CLOT</name>
<organism evidence="1 2">
    <name type="scientific">Clostridium brassicae</name>
    <dbReference type="NCBI Taxonomy" id="2999072"/>
    <lineage>
        <taxon>Bacteria</taxon>
        <taxon>Bacillati</taxon>
        <taxon>Bacillota</taxon>
        <taxon>Clostridia</taxon>
        <taxon>Eubacteriales</taxon>
        <taxon>Clostridiaceae</taxon>
        <taxon>Clostridium</taxon>
    </lineage>
</organism>
<dbReference type="Pfam" id="PF05135">
    <property type="entry name" value="Phage_connect_1"/>
    <property type="match status" value="1"/>
</dbReference>
<dbReference type="EMBL" id="JAPQFJ010000003">
    <property type="protein sequence ID" value="MCY6957955.1"/>
    <property type="molecule type" value="Genomic_DNA"/>
</dbReference>
<evidence type="ECO:0000313" key="1">
    <source>
        <dbReference type="EMBL" id="MCY6957955.1"/>
    </source>
</evidence>
<reference evidence="1" key="1">
    <citation type="submission" date="2022-12" db="EMBL/GenBank/DDBJ databases">
        <title>Clostridium sp. nov., isolated from industrial wastewater.</title>
        <authorList>
            <person name="Jiayan W."/>
        </authorList>
    </citation>
    <scope>NUCLEOTIDE SEQUENCE</scope>
    <source>
        <strain evidence="1">ZC22-4</strain>
    </source>
</reference>
<keyword evidence="2" id="KW-1185">Reference proteome</keyword>
<sequence>MILTLEETKEFLKVDYEAEDNYIQDLITGAELYLKNSTDKKFDNTNPLAKLFCKVLISDWYDNRGFMQESKVSNKVRYTIKSILNQLKYCE</sequence>
<comment type="caution">
    <text evidence="1">The sequence shown here is derived from an EMBL/GenBank/DDBJ whole genome shotgun (WGS) entry which is preliminary data.</text>
</comment>
<dbReference type="NCBIfam" id="TIGR01560">
    <property type="entry name" value="put_DNA_pack"/>
    <property type="match status" value="1"/>
</dbReference>
<accession>A0ABT4D6M7</accession>
<proteinExistence type="predicted"/>
<dbReference type="RefSeq" id="WP_268060353.1">
    <property type="nucleotide sequence ID" value="NZ_JAPQFJ010000003.1"/>
</dbReference>
<protein>
    <submittedName>
        <fullName evidence="1">Head-tail connector protein</fullName>
    </submittedName>
</protein>
<dbReference type="Proteomes" id="UP001144612">
    <property type="component" value="Unassembled WGS sequence"/>
</dbReference>
<dbReference type="Gene3D" id="1.10.3230.30">
    <property type="entry name" value="Phage gp6-like head-tail connector protein"/>
    <property type="match status" value="1"/>
</dbReference>